<feature type="chain" id="PRO_5003102139" evidence="3">
    <location>
        <begin position="23"/>
        <end position="631"/>
    </location>
</feature>
<dbReference type="eggNOG" id="KOG1992">
    <property type="taxonomic scope" value="Eukaryota"/>
</dbReference>
<gene>
    <name evidence="4" type="ORF">ARALYDRAFT_672987</name>
</gene>
<evidence type="ECO:0000313" key="5">
    <source>
        <dbReference type="Proteomes" id="UP000008694"/>
    </source>
</evidence>
<dbReference type="PANTHER" id="PTHR47937:SF7">
    <property type="entry name" value="EXPORTIN-2 CENTRAL DOMAIN-CONTAINING PROTEIN"/>
    <property type="match status" value="1"/>
</dbReference>
<dbReference type="AlphaFoldDB" id="D7LB03"/>
<keyword evidence="5" id="KW-1185">Reference proteome</keyword>
<feature type="signal peptide" evidence="3">
    <location>
        <begin position="1"/>
        <end position="22"/>
    </location>
</feature>
<dbReference type="InterPro" id="IPR002885">
    <property type="entry name" value="PPR_rpt"/>
</dbReference>
<sequence length="631" mass="71029">MFLRRRFLSSSLFLSLPSLCRFSSSVSVSSGLPPPPRPDYMGNSDCRAIPLSDSVAKHARLSPFAENEVKLLTIASTRILCEYLSLLDPSAKKLWGEMLDGIVHLISHNEQELSKNTASMPGEDPVWYFCSSLEKLCSSYPDIYPNNIEKSLSPANMSYLVKLCSHYKCEIFRQFLSVKVSQWETVRIDVFDPCMIKMPQFSMPLMCWGMCTNCIGFEMLSATKGITFSARCRRFLSSSCALSLPSLCRFSSSVSVSSGLPRPPRRDYMANSDCRAVPLRDRVAFLIRLSDLDTAAKHARLAPFAENDKEYAVDWVCGAIIVAMCKAKRYRDALDLIRYFFNEHKMIPPKGSFNHVLKGVLDDSSNATKTLLKVKRLAQAGSFDEAMDSVSVKGCMRQIKPFGMCLDVSNSLIRELLDLGKFKEALKLFGEIKIKDDHNRAAVASATFMEYWFKKGKEDEAMECYNNLLATKLTKIESTGSIALLKVLLKYDKKTQAWALFHHLVDSDRQTKYEFVDSDKLNPIMVNECFKMGQIHAAIQTFKIPMADPDASGLRNIITCFCELGLLKEADHFFAKMPRDCTPDVSTYKALMDAYVKAGRVDDILQISNHMVDASLSQVAKVSCLFFQQPQ</sequence>
<dbReference type="HOGENOM" id="CLU_433729_0_0_1"/>
<keyword evidence="1" id="KW-0677">Repeat</keyword>
<dbReference type="PROSITE" id="PS51375">
    <property type="entry name" value="PPR"/>
    <property type="match status" value="1"/>
</dbReference>
<name>D7LB03_ARALL</name>
<dbReference type="Gramene" id="Al_scaffold_0003_2184">
    <property type="protein sequence ID" value="Al_scaffold_0003_2184"/>
    <property type="gene ID" value="Al_scaffold_0003_2184"/>
</dbReference>
<dbReference type="eggNOG" id="KOG4197">
    <property type="taxonomic scope" value="Eukaryota"/>
</dbReference>
<evidence type="ECO:0000256" key="3">
    <source>
        <dbReference type="SAM" id="SignalP"/>
    </source>
</evidence>
<evidence type="ECO:0000256" key="1">
    <source>
        <dbReference type="ARBA" id="ARBA00022737"/>
    </source>
</evidence>
<protein>
    <submittedName>
        <fullName evidence="4">Predicted protein</fullName>
    </submittedName>
</protein>
<dbReference type="InterPro" id="IPR052308">
    <property type="entry name" value="PPR_domain-containing"/>
</dbReference>
<evidence type="ECO:0000313" key="4">
    <source>
        <dbReference type="EMBL" id="EFH59506.1"/>
    </source>
</evidence>
<keyword evidence="3" id="KW-0732">Signal</keyword>
<dbReference type="NCBIfam" id="TIGR00756">
    <property type="entry name" value="PPR"/>
    <property type="match status" value="1"/>
</dbReference>
<dbReference type="Gene3D" id="1.25.40.10">
    <property type="entry name" value="Tetratricopeptide repeat domain"/>
    <property type="match status" value="2"/>
</dbReference>
<organism evidence="5">
    <name type="scientific">Arabidopsis lyrata subsp. lyrata</name>
    <name type="common">Lyre-leaved rock-cress</name>
    <dbReference type="NCBI Taxonomy" id="81972"/>
    <lineage>
        <taxon>Eukaryota</taxon>
        <taxon>Viridiplantae</taxon>
        <taxon>Streptophyta</taxon>
        <taxon>Embryophyta</taxon>
        <taxon>Tracheophyta</taxon>
        <taxon>Spermatophyta</taxon>
        <taxon>Magnoliopsida</taxon>
        <taxon>eudicotyledons</taxon>
        <taxon>Gunneridae</taxon>
        <taxon>Pentapetalae</taxon>
        <taxon>rosids</taxon>
        <taxon>malvids</taxon>
        <taxon>Brassicales</taxon>
        <taxon>Brassicaceae</taxon>
        <taxon>Camelineae</taxon>
        <taxon>Arabidopsis</taxon>
    </lineage>
</organism>
<dbReference type="InterPro" id="IPR011990">
    <property type="entry name" value="TPR-like_helical_dom_sf"/>
</dbReference>
<dbReference type="Proteomes" id="UP000008694">
    <property type="component" value="Unassembled WGS sequence"/>
</dbReference>
<feature type="repeat" description="PPR" evidence="2">
    <location>
        <begin position="584"/>
        <end position="618"/>
    </location>
</feature>
<dbReference type="EMBL" id="GL348715">
    <property type="protein sequence ID" value="EFH59506.1"/>
    <property type="molecule type" value="Genomic_DNA"/>
</dbReference>
<evidence type="ECO:0000256" key="2">
    <source>
        <dbReference type="PROSITE-ProRule" id="PRU00708"/>
    </source>
</evidence>
<dbReference type="PANTHER" id="PTHR47937">
    <property type="entry name" value="PLASTID TRANSCRIPTIONALLY ACTIVE CHROMOSOME 2-LIKE PROTEIN"/>
    <property type="match status" value="1"/>
</dbReference>
<proteinExistence type="predicted"/>
<reference evidence="5" key="1">
    <citation type="journal article" date="2011" name="Nat. Genet.">
        <title>The Arabidopsis lyrata genome sequence and the basis of rapid genome size change.</title>
        <authorList>
            <person name="Hu T.T."/>
            <person name="Pattyn P."/>
            <person name="Bakker E.G."/>
            <person name="Cao J."/>
            <person name="Cheng J.-F."/>
            <person name="Clark R.M."/>
            <person name="Fahlgren N."/>
            <person name="Fawcett J.A."/>
            <person name="Grimwood J."/>
            <person name="Gundlach H."/>
            <person name="Haberer G."/>
            <person name="Hollister J.D."/>
            <person name="Ossowski S."/>
            <person name="Ottilar R.P."/>
            <person name="Salamov A.A."/>
            <person name="Schneeberger K."/>
            <person name="Spannagl M."/>
            <person name="Wang X."/>
            <person name="Yang L."/>
            <person name="Nasrallah M.E."/>
            <person name="Bergelson J."/>
            <person name="Carrington J.C."/>
            <person name="Gaut B.S."/>
            <person name="Schmutz J."/>
            <person name="Mayer K.F.X."/>
            <person name="Van de Peer Y."/>
            <person name="Grigoriev I.V."/>
            <person name="Nordborg M."/>
            <person name="Weigel D."/>
            <person name="Guo Y.-L."/>
        </authorList>
    </citation>
    <scope>NUCLEOTIDE SEQUENCE [LARGE SCALE GENOMIC DNA]</scope>
    <source>
        <strain evidence="5">cv. MN47</strain>
    </source>
</reference>
<accession>D7LB03</accession>
<dbReference type="Pfam" id="PF01535">
    <property type="entry name" value="PPR"/>
    <property type="match status" value="3"/>
</dbReference>